<gene>
    <name evidence="4" type="ORF">DH2020_041787</name>
</gene>
<evidence type="ECO:0000256" key="2">
    <source>
        <dbReference type="SAM" id="Coils"/>
    </source>
</evidence>
<proteinExistence type="inferred from homology"/>
<evidence type="ECO:0000256" key="1">
    <source>
        <dbReference type="RuleBase" id="RU367026"/>
    </source>
</evidence>
<comment type="similarity">
    <text evidence="1">Belongs to the BCAP29/BCAP31 family.</text>
</comment>
<comment type="subcellular location">
    <subcellularLocation>
        <location evidence="1">Endoplasmic reticulum membrane</location>
        <topology evidence="1">Multi-pass membrane protein</topology>
    </subcellularLocation>
</comment>
<feature type="signal peptide" evidence="3">
    <location>
        <begin position="1"/>
        <end position="15"/>
    </location>
</feature>
<dbReference type="InterPro" id="IPR008417">
    <property type="entry name" value="BAP29/BAP31"/>
</dbReference>
<dbReference type="PANTHER" id="PTHR12701:SF18">
    <property type="entry name" value="ENDOPLASMIC RETICULUM TRANSMEMBRANE PROTEIN"/>
    <property type="match status" value="1"/>
</dbReference>
<keyword evidence="3" id="KW-0732">Signal</keyword>
<comment type="function">
    <text evidence="1">May play a role in anterograde transport of membrane proteins from the endoplasmic reticulum to the Golgi.</text>
</comment>
<keyword evidence="1" id="KW-0653">Protein transport</keyword>
<keyword evidence="2" id="KW-0175">Coiled coil</keyword>
<keyword evidence="1" id="KW-0813">Transport</keyword>
<accession>A0ABR0UR00</accession>
<name>A0ABR0UR00_REHGL</name>
<feature type="chain" id="PRO_5045084306" description="Endoplasmic reticulum transmembrane protein" evidence="3">
    <location>
        <begin position="16"/>
        <end position="177"/>
    </location>
</feature>
<keyword evidence="1" id="KW-0256">Endoplasmic reticulum</keyword>
<reference evidence="4 5" key="1">
    <citation type="journal article" date="2021" name="Comput. Struct. Biotechnol. J.">
        <title>De novo genome assembly of the potent medicinal plant Rehmannia glutinosa using nanopore technology.</title>
        <authorList>
            <person name="Ma L."/>
            <person name="Dong C."/>
            <person name="Song C."/>
            <person name="Wang X."/>
            <person name="Zheng X."/>
            <person name="Niu Y."/>
            <person name="Chen S."/>
            <person name="Feng W."/>
        </authorList>
    </citation>
    <scope>NUCLEOTIDE SEQUENCE [LARGE SCALE GENOMIC DNA]</scope>
    <source>
        <strain evidence="4">DH-2019</strain>
    </source>
</reference>
<comment type="caution">
    <text evidence="4">The sequence shown here is derived from an EMBL/GenBank/DDBJ whole genome shotgun (WGS) entry which is preliminary data.</text>
</comment>
<organism evidence="4 5">
    <name type="scientific">Rehmannia glutinosa</name>
    <name type="common">Chinese foxglove</name>
    <dbReference type="NCBI Taxonomy" id="99300"/>
    <lineage>
        <taxon>Eukaryota</taxon>
        <taxon>Viridiplantae</taxon>
        <taxon>Streptophyta</taxon>
        <taxon>Embryophyta</taxon>
        <taxon>Tracheophyta</taxon>
        <taxon>Spermatophyta</taxon>
        <taxon>Magnoliopsida</taxon>
        <taxon>eudicotyledons</taxon>
        <taxon>Gunneridae</taxon>
        <taxon>Pentapetalae</taxon>
        <taxon>asterids</taxon>
        <taxon>lamiids</taxon>
        <taxon>Lamiales</taxon>
        <taxon>Orobanchaceae</taxon>
        <taxon>Rehmannieae</taxon>
        <taxon>Rehmannia</taxon>
    </lineage>
</organism>
<feature type="coiled-coil region" evidence="2">
    <location>
        <begin position="140"/>
        <end position="167"/>
    </location>
</feature>
<sequence length="177" mass="20249">MIQLLFTLIFAGDGADRGVRVQDTVKAGDNGPGPGQTWTGPNCCQDGDGDSIRGDAGHRVMRWRSRGVGSKKVKSTQRIKFSMLSIFSKLLSWDFTLFLALMIDRLHHYIRELRLRRKSMEAVKKQNQFLKIVSFQFREIKVMEEEMTKVRGRIKQLETQLEEKTKEASSAKPMLSL</sequence>
<dbReference type="EMBL" id="JABTTQ020002398">
    <property type="protein sequence ID" value="KAK6124481.1"/>
    <property type="molecule type" value="Genomic_DNA"/>
</dbReference>
<evidence type="ECO:0000313" key="5">
    <source>
        <dbReference type="Proteomes" id="UP001318860"/>
    </source>
</evidence>
<evidence type="ECO:0000313" key="4">
    <source>
        <dbReference type="EMBL" id="KAK6124481.1"/>
    </source>
</evidence>
<keyword evidence="1" id="KW-0931">ER-Golgi transport</keyword>
<protein>
    <recommendedName>
        <fullName evidence="1">Endoplasmic reticulum transmembrane protein</fullName>
    </recommendedName>
</protein>
<keyword evidence="5" id="KW-1185">Reference proteome</keyword>
<dbReference type="Proteomes" id="UP001318860">
    <property type="component" value="Unassembled WGS sequence"/>
</dbReference>
<evidence type="ECO:0000256" key="3">
    <source>
        <dbReference type="SAM" id="SignalP"/>
    </source>
</evidence>
<dbReference type="PANTHER" id="PTHR12701">
    <property type="entry name" value="BCR-ASSOCIATED PROTEIN, BAP"/>
    <property type="match status" value="1"/>
</dbReference>